<dbReference type="GO" id="GO:0019871">
    <property type="term" value="F:sodium channel inhibitor activity"/>
    <property type="evidence" value="ECO:0007669"/>
    <property type="project" value="TreeGrafter"/>
</dbReference>
<dbReference type="InterPro" id="IPR035892">
    <property type="entry name" value="C2_domain_sf"/>
</dbReference>
<keyword evidence="1" id="KW-0808">Transferase</keyword>
<feature type="domain" description="WW" evidence="3">
    <location>
        <begin position="714"/>
        <end position="747"/>
    </location>
</feature>
<dbReference type="PROSITE" id="PS50020">
    <property type="entry name" value="WW_DOMAIN_2"/>
    <property type="match status" value="2"/>
</dbReference>
<dbReference type="Proteomes" id="UP000515152">
    <property type="component" value="Chromosome 6"/>
</dbReference>
<dbReference type="GO" id="GO:0031175">
    <property type="term" value="P:neuron projection development"/>
    <property type="evidence" value="ECO:0007669"/>
    <property type="project" value="TreeGrafter"/>
</dbReference>
<dbReference type="SMART" id="SM00456">
    <property type="entry name" value="WW"/>
    <property type="match status" value="2"/>
</dbReference>
<feature type="region of interest" description="Disordered" evidence="2">
    <location>
        <begin position="510"/>
        <end position="535"/>
    </location>
</feature>
<organism evidence="4 5">
    <name type="scientific">Clupea harengus</name>
    <name type="common">Atlantic herring</name>
    <dbReference type="NCBI Taxonomy" id="7950"/>
    <lineage>
        <taxon>Eukaryota</taxon>
        <taxon>Metazoa</taxon>
        <taxon>Chordata</taxon>
        <taxon>Craniata</taxon>
        <taxon>Vertebrata</taxon>
        <taxon>Euteleostomi</taxon>
        <taxon>Actinopterygii</taxon>
        <taxon>Neopterygii</taxon>
        <taxon>Teleostei</taxon>
        <taxon>Clupei</taxon>
        <taxon>Clupeiformes</taxon>
        <taxon>Clupeoidei</taxon>
        <taxon>Clupeidae</taxon>
        <taxon>Clupea</taxon>
    </lineage>
</organism>
<dbReference type="KEGG" id="char:105889104"/>
<dbReference type="PANTHER" id="PTHR11254">
    <property type="entry name" value="HECT DOMAIN UBIQUITIN-PROTEIN LIGASE"/>
    <property type="match status" value="1"/>
</dbReference>
<dbReference type="Gene3D" id="2.20.70.10">
    <property type="match status" value="2"/>
</dbReference>
<dbReference type="Pfam" id="PF00397">
    <property type="entry name" value="WW"/>
    <property type="match status" value="2"/>
</dbReference>
<dbReference type="GO" id="GO:0048814">
    <property type="term" value="P:regulation of dendrite morphogenesis"/>
    <property type="evidence" value="ECO:0007669"/>
    <property type="project" value="TreeGrafter"/>
</dbReference>
<name>A0A6P8FLL7_CLUHA</name>
<dbReference type="PANTHER" id="PTHR11254:SF282">
    <property type="entry name" value="E3 UBIQUITIN-PROTEIN LIGASE NEDD4"/>
    <property type="match status" value="1"/>
</dbReference>
<dbReference type="GO" id="GO:0007528">
    <property type="term" value="P:neuromuscular junction development"/>
    <property type="evidence" value="ECO:0007669"/>
    <property type="project" value="TreeGrafter"/>
</dbReference>
<evidence type="ECO:0000256" key="2">
    <source>
        <dbReference type="SAM" id="MobiDB-lite"/>
    </source>
</evidence>
<sequence length="780" mass="85646">MARRLRLHFATRRSNTDPLSESCGGHGEESGLGASPRGPAESLAHSSVHMKVTPGQLALALPPLSLEYGNLQRYSSVYIPKVSGSANKKSILQISLQPRRLGGESEGSAGEDGEKADCEGAVGSSSDGGSSGSSTASDAGYCSSSSIFEPDLPERKAVTAAGALASERSVLRRKARVPLRRCSSLVVFPRSPCNTPPASPVSPLALPAGALPRGSYQTSRQLQLSPGDITQDDLQATSKGSVATALSGLRLSKSSCASAEVRDARPIVHFNIPQPEGPEETSYDSQTQDKSGHMERTERHSSVLLHFANQWPAPLTMENPGKAMVNLGFSNIHDESPESVDKPVQGTVKLFRSTSACLLPTSKLSEKTNHTWVNTGETVEEKGWHAFQRSFSLEVPLANTGISCHVSKPVHSSHKNGSPQVHIYVSRGPGLESSKDTNNEKRDHLQRINAEGNPLTRDDFLGQVDVPLHQIPTENPNTERPYTFKDFLLHPRSHKSRVKGHLRLKMTYLPKDSGSEEDPAEQNEEPDPGWEFLESQDICGPRQNHQLPALPPGWEERQDNLGRTYYVNHESRTTQWQRPIIQDSQVEAEQRQHSHLEAQRAFITRRQISEHEDTSGERHESPESWEIIAEDDNAVFTASIDTGGGLGSPPPPHSPLELHPVYDQLRRLSTSSAATPSDRRTSLTAQGHSSRRGSAQTLTSEEHPVHPVLLPTSLGLPPGWEEKQDSKGRVYFVNHNSRTTTWTRPLIQVDCSRTHTDSHCSAEPHNNRWHPLMRAYIWSS</sequence>
<reference evidence="5" key="1">
    <citation type="submission" date="2025-08" db="UniProtKB">
        <authorList>
            <consortium name="RefSeq"/>
        </authorList>
    </citation>
    <scope>IDENTIFICATION</scope>
</reference>
<feature type="compositionally biased region" description="Polar residues" evidence="2">
    <location>
        <begin position="682"/>
        <end position="699"/>
    </location>
</feature>
<dbReference type="GO" id="GO:0050807">
    <property type="term" value="P:regulation of synapse organization"/>
    <property type="evidence" value="ECO:0007669"/>
    <property type="project" value="TreeGrafter"/>
</dbReference>
<feature type="domain" description="WW" evidence="3">
    <location>
        <begin position="548"/>
        <end position="581"/>
    </location>
</feature>
<gene>
    <name evidence="5" type="primary">LOC105889104</name>
</gene>
<evidence type="ECO:0000259" key="3">
    <source>
        <dbReference type="PROSITE" id="PS50020"/>
    </source>
</evidence>
<dbReference type="PROSITE" id="PS01159">
    <property type="entry name" value="WW_DOMAIN_1"/>
    <property type="match status" value="2"/>
</dbReference>
<dbReference type="GO" id="GO:0031623">
    <property type="term" value="P:receptor internalization"/>
    <property type="evidence" value="ECO:0007669"/>
    <property type="project" value="TreeGrafter"/>
</dbReference>
<dbReference type="SUPFAM" id="SSF51045">
    <property type="entry name" value="WW domain"/>
    <property type="match status" value="2"/>
</dbReference>
<dbReference type="GO" id="GO:0005737">
    <property type="term" value="C:cytoplasm"/>
    <property type="evidence" value="ECO:0007669"/>
    <property type="project" value="TreeGrafter"/>
</dbReference>
<dbReference type="AlphaFoldDB" id="A0A6P8FLL7"/>
<dbReference type="GO" id="GO:0032801">
    <property type="term" value="P:receptor catabolic process"/>
    <property type="evidence" value="ECO:0007669"/>
    <property type="project" value="TreeGrafter"/>
</dbReference>
<evidence type="ECO:0000256" key="1">
    <source>
        <dbReference type="ARBA" id="ARBA00022679"/>
    </source>
</evidence>
<feature type="compositionally biased region" description="Acidic residues" evidence="2">
    <location>
        <begin position="515"/>
        <end position="528"/>
    </location>
</feature>
<dbReference type="GO" id="GO:0061630">
    <property type="term" value="F:ubiquitin protein ligase activity"/>
    <property type="evidence" value="ECO:0007669"/>
    <property type="project" value="TreeGrafter"/>
</dbReference>
<dbReference type="GO" id="GO:0016567">
    <property type="term" value="P:protein ubiquitination"/>
    <property type="evidence" value="ECO:0007669"/>
    <property type="project" value="TreeGrafter"/>
</dbReference>
<protein>
    <submittedName>
        <fullName evidence="5">E3 ubiquitin-protein ligase NEDD4</fullName>
    </submittedName>
</protein>
<evidence type="ECO:0000313" key="4">
    <source>
        <dbReference type="Proteomes" id="UP000515152"/>
    </source>
</evidence>
<feature type="region of interest" description="Disordered" evidence="2">
    <location>
        <begin position="638"/>
        <end position="702"/>
    </location>
</feature>
<dbReference type="RefSeq" id="XP_031424496.1">
    <property type="nucleotide sequence ID" value="XM_031568636.2"/>
</dbReference>
<dbReference type="OrthoDB" id="9338047at2759"/>
<feature type="region of interest" description="Disordered" evidence="2">
    <location>
        <begin position="1"/>
        <end position="46"/>
    </location>
</feature>
<dbReference type="InterPro" id="IPR050409">
    <property type="entry name" value="E3_ubiq-protein_ligase"/>
</dbReference>
<evidence type="ECO:0000313" key="5">
    <source>
        <dbReference type="RefSeq" id="XP_031424496.1"/>
    </source>
</evidence>
<dbReference type="GO" id="GO:0006511">
    <property type="term" value="P:ubiquitin-dependent protein catabolic process"/>
    <property type="evidence" value="ECO:0007669"/>
    <property type="project" value="TreeGrafter"/>
</dbReference>
<feature type="region of interest" description="Disordered" evidence="2">
    <location>
        <begin position="97"/>
        <end position="136"/>
    </location>
</feature>
<dbReference type="InterPro" id="IPR001202">
    <property type="entry name" value="WW_dom"/>
</dbReference>
<proteinExistence type="predicted"/>
<dbReference type="GO" id="GO:0043197">
    <property type="term" value="C:dendritic spine"/>
    <property type="evidence" value="ECO:0007669"/>
    <property type="project" value="TreeGrafter"/>
</dbReference>
<dbReference type="GeneID" id="105889104"/>
<accession>A0A6P8FLL7</accession>
<dbReference type="Gene3D" id="2.60.40.150">
    <property type="entry name" value="C2 domain"/>
    <property type="match status" value="1"/>
</dbReference>
<feature type="compositionally biased region" description="Basic residues" evidence="2">
    <location>
        <begin position="1"/>
        <end position="11"/>
    </location>
</feature>
<feature type="region of interest" description="Disordered" evidence="2">
    <location>
        <begin position="270"/>
        <end position="299"/>
    </location>
</feature>
<dbReference type="InterPro" id="IPR036020">
    <property type="entry name" value="WW_dom_sf"/>
</dbReference>
<feature type="compositionally biased region" description="Basic and acidic residues" evidence="2">
    <location>
        <begin position="290"/>
        <end position="299"/>
    </location>
</feature>
<dbReference type="CDD" id="cd00201">
    <property type="entry name" value="WW"/>
    <property type="match status" value="2"/>
</dbReference>
<feature type="compositionally biased region" description="Low complexity" evidence="2">
    <location>
        <begin position="120"/>
        <end position="136"/>
    </location>
</feature>
<keyword evidence="4" id="KW-1185">Reference proteome</keyword>